<dbReference type="RefSeq" id="WP_229569345.1">
    <property type="nucleotide sequence ID" value="NZ_AP025226.1"/>
</dbReference>
<protein>
    <submittedName>
        <fullName evidence="2">Uncharacterized protein</fullName>
    </submittedName>
</protein>
<dbReference type="Proteomes" id="UP001319921">
    <property type="component" value="Chromosome"/>
</dbReference>
<evidence type="ECO:0000256" key="1">
    <source>
        <dbReference type="SAM" id="Phobius"/>
    </source>
</evidence>
<name>A0AAQ4CT56_9CREN</name>
<dbReference type="KEGG" id="scas:SACC_20040"/>
<keyword evidence="1" id="KW-0472">Membrane</keyword>
<evidence type="ECO:0000313" key="2">
    <source>
        <dbReference type="EMBL" id="BDB98987.1"/>
    </source>
</evidence>
<proteinExistence type="predicted"/>
<dbReference type="EMBL" id="AP025226">
    <property type="protein sequence ID" value="BDB98987.1"/>
    <property type="molecule type" value="Genomic_DNA"/>
</dbReference>
<keyword evidence="1" id="KW-0812">Transmembrane</keyword>
<evidence type="ECO:0000313" key="3">
    <source>
        <dbReference type="Proteomes" id="UP001319921"/>
    </source>
</evidence>
<feature type="transmembrane region" description="Helical" evidence="1">
    <location>
        <begin position="7"/>
        <end position="28"/>
    </location>
</feature>
<keyword evidence="3" id="KW-1185">Reference proteome</keyword>
<feature type="transmembrane region" description="Helical" evidence="1">
    <location>
        <begin position="48"/>
        <end position="70"/>
    </location>
</feature>
<reference evidence="2 3" key="1">
    <citation type="journal article" date="2022" name="Microbiol. Resour. Announc.">
        <title>Complete Genome Sequence of the Hyperthermophilic and Acidophilic Archaeon Saccharolobus caldissimus Strain HS-3T.</title>
        <authorList>
            <person name="Sakai H.D."/>
            <person name="Kurosawa N."/>
        </authorList>
    </citation>
    <scope>NUCLEOTIDE SEQUENCE [LARGE SCALE GENOMIC DNA]</scope>
    <source>
        <strain evidence="2 3">JCM32116</strain>
    </source>
</reference>
<dbReference type="GeneID" id="68866736"/>
<gene>
    <name evidence="2" type="ORF">SACC_20040</name>
</gene>
<dbReference type="AlphaFoldDB" id="A0AAQ4CT56"/>
<feature type="transmembrane region" description="Helical" evidence="1">
    <location>
        <begin position="77"/>
        <end position="104"/>
    </location>
</feature>
<organism evidence="2 3">
    <name type="scientific">Saccharolobus caldissimus</name>
    <dbReference type="NCBI Taxonomy" id="1702097"/>
    <lineage>
        <taxon>Archaea</taxon>
        <taxon>Thermoproteota</taxon>
        <taxon>Thermoprotei</taxon>
        <taxon>Sulfolobales</taxon>
        <taxon>Sulfolobaceae</taxon>
        <taxon>Saccharolobus</taxon>
    </lineage>
</organism>
<keyword evidence="1" id="KW-1133">Transmembrane helix</keyword>
<accession>A0AAQ4CT56</accession>
<sequence length="157" mass="18078">MKNLDYYVWAIVFSIILTIICLSLAPLVPIDEPLVYVGSTGVTYNLTIPVGVSFSAFISLMIFIISILVISNSKNDFYNLIVDSSAISFIFLNYLNYYLIWYVWRPSLHILPFLIEITYDHATTIQLDIGQIVIIIFLYRLYKRLRIPRPLSGSDLK</sequence>
<feature type="transmembrane region" description="Helical" evidence="1">
    <location>
        <begin position="124"/>
        <end position="142"/>
    </location>
</feature>